<organism evidence="3 4">
    <name type="scientific">Mycena chlorophos</name>
    <name type="common">Agaric fungus</name>
    <name type="synonym">Agaricus chlorophos</name>
    <dbReference type="NCBI Taxonomy" id="658473"/>
    <lineage>
        <taxon>Eukaryota</taxon>
        <taxon>Fungi</taxon>
        <taxon>Dikarya</taxon>
        <taxon>Basidiomycota</taxon>
        <taxon>Agaricomycotina</taxon>
        <taxon>Agaricomycetes</taxon>
        <taxon>Agaricomycetidae</taxon>
        <taxon>Agaricales</taxon>
        <taxon>Marasmiineae</taxon>
        <taxon>Mycenaceae</taxon>
        <taxon>Mycena</taxon>
    </lineage>
</organism>
<dbReference type="AlphaFoldDB" id="A0A8H6TKC5"/>
<comment type="caution">
    <text evidence="3">The sequence shown here is derived from an EMBL/GenBank/DDBJ whole genome shotgun (WGS) entry which is preliminary data.</text>
</comment>
<protein>
    <submittedName>
        <fullName evidence="3">Uncharacterized protein</fullName>
    </submittedName>
</protein>
<proteinExistence type="predicted"/>
<feature type="region of interest" description="Disordered" evidence="1">
    <location>
        <begin position="167"/>
        <end position="186"/>
    </location>
</feature>
<evidence type="ECO:0000313" key="4">
    <source>
        <dbReference type="Proteomes" id="UP000613580"/>
    </source>
</evidence>
<dbReference type="EMBL" id="JACAZE010000005">
    <property type="protein sequence ID" value="KAF7317290.1"/>
    <property type="molecule type" value="Genomic_DNA"/>
</dbReference>
<dbReference type="Proteomes" id="UP000613580">
    <property type="component" value="Unassembled WGS sequence"/>
</dbReference>
<keyword evidence="2" id="KW-0812">Transmembrane</keyword>
<name>A0A8H6TKC5_MYCCL</name>
<keyword evidence="4" id="KW-1185">Reference proteome</keyword>
<keyword evidence="2" id="KW-1133">Transmembrane helix</keyword>
<feature type="region of interest" description="Disordered" evidence="1">
    <location>
        <begin position="283"/>
        <end position="313"/>
    </location>
</feature>
<evidence type="ECO:0000313" key="3">
    <source>
        <dbReference type="EMBL" id="KAF7317290.1"/>
    </source>
</evidence>
<sequence length="313" mass="32516">MQADIVDPGGRRRMIPKRATSTETGFLTIVLTTTQVAPTTFVETIQETDVLTATFSDGASPVETTFLTFVTRTQTALETHTSVGLSVVPFTETLNDVAAGETTASSQTASASASSTTSSTATGPPTSAGAGAGTIAGAVLATLVVLAACVGAAVFLCNRRRRRRRRGDGGWARRYSIDPDLDPKPYPLTRTVTLGSGPGSQAAATGSWSEALASWSKPTPLVVMNPGGETSSLIMPVSGGGGGTAMKEKSRAPRPAQEDSNADALRNEIYALRSEVLTLRLEARAAQNQSRDRDRDSGSSGAETVPPPQYAPV</sequence>
<evidence type="ECO:0000256" key="1">
    <source>
        <dbReference type="SAM" id="MobiDB-lite"/>
    </source>
</evidence>
<reference evidence="3" key="1">
    <citation type="submission" date="2020-05" db="EMBL/GenBank/DDBJ databases">
        <title>Mycena genomes resolve the evolution of fungal bioluminescence.</title>
        <authorList>
            <person name="Tsai I.J."/>
        </authorList>
    </citation>
    <scope>NUCLEOTIDE SEQUENCE</scope>
    <source>
        <strain evidence="3">110903Hualien_Pintung</strain>
    </source>
</reference>
<feature type="region of interest" description="Disordered" evidence="1">
    <location>
        <begin position="239"/>
        <end position="263"/>
    </location>
</feature>
<gene>
    <name evidence="3" type="ORF">HMN09_00464500</name>
</gene>
<evidence type="ECO:0000256" key="2">
    <source>
        <dbReference type="SAM" id="Phobius"/>
    </source>
</evidence>
<keyword evidence="2" id="KW-0472">Membrane</keyword>
<accession>A0A8H6TKC5</accession>
<feature type="transmembrane region" description="Helical" evidence="2">
    <location>
        <begin position="135"/>
        <end position="157"/>
    </location>
</feature>
<feature type="region of interest" description="Disordered" evidence="1">
    <location>
        <begin position="101"/>
        <end position="128"/>
    </location>
</feature>